<name>A0A8S2W8F5_9BILA</name>
<organism evidence="4 5">
    <name type="scientific">Didymodactylos carnosus</name>
    <dbReference type="NCBI Taxonomy" id="1234261"/>
    <lineage>
        <taxon>Eukaryota</taxon>
        <taxon>Metazoa</taxon>
        <taxon>Spiralia</taxon>
        <taxon>Gnathifera</taxon>
        <taxon>Rotifera</taxon>
        <taxon>Eurotatoria</taxon>
        <taxon>Bdelloidea</taxon>
        <taxon>Philodinida</taxon>
        <taxon>Philodinidae</taxon>
        <taxon>Didymodactylos</taxon>
    </lineage>
</organism>
<keyword evidence="1" id="KW-0812">Transmembrane</keyword>
<evidence type="ECO:0000313" key="3">
    <source>
        <dbReference type="EMBL" id="CAF1618988.1"/>
    </source>
</evidence>
<feature type="non-terminal residue" evidence="4">
    <location>
        <position position="1"/>
    </location>
</feature>
<accession>A0A8S2W8F5</accession>
<comment type="caution">
    <text evidence="4">The sequence shown here is derived from an EMBL/GenBank/DDBJ whole genome shotgun (WGS) entry which is preliminary data.</text>
</comment>
<dbReference type="EMBL" id="CAJOBA010080031">
    <property type="protein sequence ID" value="CAF4437204.1"/>
    <property type="molecule type" value="Genomic_DNA"/>
</dbReference>
<gene>
    <name evidence="3" type="ORF">OVA965_LOCUS43078</name>
    <name evidence="4" type="ORF">TMI583_LOCUS45202</name>
</gene>
<dbReference type="InterPro" id="IPR045588">
    <property type="entry name" value="CLSTN_C"/>
</dbReference>
<sequence length="61" mass="6900">WPIATIVLACLGFVSILIGFLVLRVRSNNKQRTSGDDHSQMEWDDTELNITVNPLDETKVE</sequence>
<evidence type="ECO:0000259" key="2">
    <source>
        <dbReference type="Pfam" id="PF19699"/>
    </source>
</evidence>
<evidence type="ECO:0000313" key="4">
    <source>
        <dbReference type="EMBL" id="CAF4437204.1"/>
    </source>
</evidence>
<dbReference type="AlphaFoldDB" id="A0A8S2W8F5"/>
<evidence type="ECO:0000313" key="5">
    <source>
        <dbReference type="Proteomes" id="UP000682733"/>
    </source>
</evidence>
<reference evidence="4" key="1">
    <citation type="submission" date="2021-02" db="EMBL/GenBank/DDBJ databases">
        <authorList>
            <person name="Nowell W R."/>
        </authorList>
    </citation>
    <scope>NUCLEOTIDE SEQUENCE</scope>
</reference>
<dbReference type="Pfam" id="PF19699">
    <property type="entry name" value="CLSTN_C"/>
    <property type="match status" value="1"/>
</dbReference>
<dbReference type="Proteomes" id="UP000677228">
    <property type="component" value="Unassembled WGS sequence"/>
</dbReference>
<keyword evidence="1" id="KW-1133">Transmembrane helix</keyword>
<keyword evidence="1" id="KW-0472">Membrane</keyword>
<proteinExistence type="predicted"/>
<feature type="transmembrane region" description="Helical" evidence="1">
    <location>
        <begin position="6"/>
        <end position="23"/>
    </location>
</feature>
<protein>
    <recommendedName>
        <fullName evidence="2">Calsyntenin C-terminal domain-containing protein</fullName>
    </recommendedName>
</protein>
<dbReference type="Proteomes" id="UP000682733">
    <property type="component" value="Unassembled WGS sequence"/>
</dbReference>
<feature type="domain" description="Calsyntenin C-terminal" evidence="2">
    <location>
        <begin position="4"/>
        <end position="56"/>
    </location>
</feature>
<evidence type="ECO:0000256" key="1">
    <source>
        <dbReference type="SAM" id="Phobius"/>
    </source>
</evidence>
<dbReference type="EMBL" id="CAJNOK010055307">
    <property type="protein sequence ID" value="CAF1618988.1"/>
    <property type="molecule type" value="Genomic_DNA"/>
</dbReference>